<dbReference type="PRINTS" id="PR00449">
    <property type="entry name" value="RASTRNSFRMNG"/>
</dbReference>
<dbReference type="AlphaFoldDB" id="X6MT40"/>
<name>X6MT40_RETFI</name>
<dbReference type="SUPFAM" id="SSF52540">
    <property type="entry name" value="P-loop containing nucleoside triphosphate hydrolases"/>
    <property type="match status" value="1"/>
</dbReference>
<reference evidence="1 2" key="1">
    <citation type="journal article" date="2013" name="Curr. Biol.">
        <title>The Genome of the Foraminiferan Reticulomyxa filosa.</title>
        <authorList>
            <person name="Glockner G."/>
            <person name="Hulsmann N."/>
            <person name="Schleicher M."/>
            <person name="Noegel A.A."/>
            <person name="Eichinger L."/>
            <person name="Gallinger C."/>
            <person name="Pawlowski J."/>
            <person name="Sierra R."/>
            <person name="Euteneuer U."/>
            <person name="Pillet L."/>
            <person name="Moustafa A."/>
            <person name="Platzer M."/>
            <person name="Groth M."/>
            <person name="Szafranski K."/>
            <person name="Schliwa M."/>
        </authorList>
    </citation>
    <scope>NUCLEOTIDE SEQUENCE [LARGE SCALE GENOMIC DNA]</scope>
</reference>
<proteinExistence type="predicted"/>
<protein>
    <submittedName>
        <fullName evidence="1">Uncharacterized protein</fullName>
    </submittedName>
</protein>
<dbReference type="InterPro" id="IPR001806">
    <property type="entry name" value="Small_GTPase"/>
</dbReference>
<dbReference type="GO" id="GO:0005525">
    <property type="term" value="F:GTP binding"/>
    <property type="evidence" value="ECO:0007669"/>
    <property type="project" value="InterPro"/>
</dbReference>
<gene>
    <name evidence="1" type="ORF">RFI_20175</name>
</gene>
<dbReference type="OrthoDB" id="9989112at2759"/>
<organism evidence="1 2">
    <name type="scientific">Reticulomyxa filosa</name>
    <dbReference type="NCBI Taxonomy" id="46433"/>
    <lineage>
        <taxon>Eukaryota</taxon>
        <taxon>Sar</taxon>
        <taxon>Rhizaria</taxon>
        <taxon>Retaria</taxon>
        <taxon>Foraminifera</taxon>
        <taxon>Monothalamids</taxon>
        <taxon>Reticulomyxidae</taxon>
        <taxon>Reticulomyxa</taxon>
    </lineage>
</organism>
<dbReference type="InterPro" id="IPR027417">
    <property type="entry name" value="P-loop_NTPase"/>
</dbReference>
<sequence length="153" mass="17297">MFNLCLRKVWDTAGQERFQSLGTAFYRGAGVFFFKKKKKKSSLSNTPFFLYDITSAESFKNVEMWRNKLIEQGNIDKNIVPFLLCGNKSDLSAKREVPTSDAEKYAKDNGLIFFETSAVDGKNIEQALTSLATAASEKDNAPFRITKKNKQTN</sequence>
<evidence type="ECO:0000313" key="1">
    <source>
        <dbReference type="EMBL" id="ETO17153.1"/>
    </source>
</evidence>
<dbReference type="PROSITE" id="PS51421">
    <property type="entry name" value="RAS"/>
    <property type="match status" value="1"/>
</dbReference>
<dbReference type="Gene3D" id="3.40.50.300">
    <property type="entry name" value="P-loop containing nucleotide triphosphate hydrolases"/>
    <property type="match status" value="1"/>
</dbReference>
<dbReference type="InterPro" id="IPR050209">
    <property type="entry name" value="Rab_GTPases_membrane_traffic"/>
</dbReference>
<dbReference type="PROSITE" id="PS51419">
    <property type="entry name" value="RAB"/>
    <property type="match status" value="1"/>
</dbReference>
<dbReference type="SMART" id="SM00173">
    <property type="entry name" value="RAS"/>
    <property type="match status" value="1"/>
</dbReference>
<evidence type="ECO:0000313" key="2">
    <source>
        <dbReference type="Proteomes" id="UP000023152"/>
    </source>
</evidence>
<accession>X6MT40</accession>
<comment type="caution">
    <text evidence="1">The sequence shown here is derived from an EMBL/GenBank/DDBJ whole genome shotgun (WGS) entry which is preliminary data.</text>
</comment>
<dbReference type="Pfam" id="PF00071">
    <property type="entry name" value="Ras"/>
    <property type="match status" value="1"/>
</dbReference>
<dbReference type="GO" id="GO:0003924">
    <property type="term" value="F:GTPase activity"/>
    <property type="evidence" value="ECO:0007669"/>
    <property type="project" value="InterPro"/>
</dbReference>
<dbReference type="EMBL" id="ASPP01017177">
    <property type="protein sequence ID" value="ETO17153.1"/>
    <property type="molecule type" value="Genomic_DNA"/>
</dbReference>
<keyword evidence="2" id="KW-1185">Reference proteome</keyword>
<dbReference type="PANTHER" id="PTHR47979">
    <property type="entry name" value="DRAB11-RELATED"/>
    <property type="match status" value="1"/>
</dbReference>
<dbReference type="CDD" id="cd00154">
    <property type="entry name" value="Rab"/>
    <property type="match status" value="1"/>
</dbReference>
<dbReference type="SMART" id="SM00175">
    <property type="entry name" value="RAB"/>
    <property type="match status" value="1"/>
</dbReference>
<dbReference type="Proteomes" id="UP000023152">
    <property type="component" value="Unassembled WGS sequence"/>
</dbReference>